<evidence type="ECO:0000313" key="2">
    <source>
        <dbReference type="EMBL" id="CAG9310792.1"/>
    </source>
</evidence>
<dbReference type="Proteomes" id="UP001162131">
    <property type="component" value="Unassembled WGS sequence"/>
</dbReference>
<dbReference type="EMBL" id="CAJZBQ010000003">
    <property type="protein sequence ID" value="CAG9310792.1"/>
    <property type="molecule type" value="Genomic_DNA"/>
</dbReference>
<feature type="transmembrane region" description="Helical" evidence="1">
    <location>
        <begin position="21"/>
        <end position="41"/>
    </location>
</feature>
<feature type="transmembrane region" description="Helical" evidence="1">
    <location>
        <begin position="122"/>
        <end position="146"/>
    </location>
</feature>
<accession>A0AAU9IBW4</accession>
<evidence type="ECO:0000313" key="3">
    <source>
        <dbReference type="Proteomes" id="UP001162131"/>
    </source>
</evidence>
<keyword evidence="1" id="KW-1133">Transmembrane helix</keyword>
<dbReference type="AlphaFoldDB" id="A0AAU9IBW4"/>
<feature type="transmembrane region" description="Helical" evidence="1">
    <location>
        <begin position="248"/>
        <end position="267"/>
    </location>
</feature>
<gene>
    <name evidence="2" type="ORF">BSTOLATCC_MIC2506</name>
</gene>
<feature type="transmembrane region" description="Helical" evidence="1">
    <location>
        <begin position="273"/>
        <end position="291"/>
    </location>
</feature>
<keyword evidence="1" id="KW-0472">Membrane</keyword>
<organism evidence="2 3">
    <name type="scientific">Blepharisma stoltei</name>
    <dbReference type="NCBI Taxonomy" id="1481888"/>
    <lineage>
        <taxon>Eukaryota</taxon>
        <taxon>Sar</taxon>
        <taxon>Alveolata</taxon>
        <taxon>Ciliophora</taxon>
        <taxon>Postciliodesmatophora</taxon>
        <taxon>Heterotrichea</taxon>
        <taxon>Heterotrichida</taxon>
        <taxon>Blepharismidae</taxon>
        <taxon>Blepharisma</taxon>
    </lineage>
</organism>
<name>A0AAU9IBW4_9CILI</name>
<evidence type="ECO:0000256" key="1">
    <source>
        <dbReference type="SAM" id="Phobius"/>
    </source>
</evidence>
<reference evidence="2" key="1">
    <citation type="submission" date="2021-09" db="EMBL/GenBank/DDBJ databases">
        <authorList>
            <consortium name="AG Swart"/>
            <person name="Singh M."/>
            <person name="Singh A."/>
            <person name="Seah K."/>
            <person name="Emmerich C."/>
        </authorList>
    </citation>
    <scope>NUCLEOTIDE SEQUENCE</scope>
    <source>
        <strain evidence="2">ATCC30299</strain>
    </source>
</reference>
<feature type="transmembrane region" description="Helical" evidence="1">
    <location>
        <begin position="158"/>
        <end position="180"/>
    </location>
</feature>
<proteinExistence type="predicted"/>
<evidence type="ECO:0008006" key="4">
    <source>
        <dbReference type="Google" id="ProtNLM"/>
    </source>
</evidence>
<sequence length="515" mass="59175">MVIAYALDSFDSEKVAIVGEVTRYAVLALFTVMFLASVGTVNRGGSLYSLWYSMTYVQFIRYIPIIDLHQSEVFNSFFSELYKIYNVYTLFPVATDANISQQRFKKLGFQGTIFINNAEEMLWAWGLCLALMLIIMIFTGCIQSEVMRNIMGYTKYSLIIRASLIVIFDIVICAVLQIYYADFQGAVPFTSTLISLMFLTMSALFVIFVPVSIKLKLRLTKEVPPEKCLESIMTIVGEFYGRMEMTQYLFYPIILLVRSAAAIILVLLYEYPAIQVATIGFGQVIILAYLFGYQPFKYHLDNWFVFATELLILLFIAISSFYLLSDTYTGYTPYLDIFCILIPLIGILTCLIRYLFASIVNGSWHELRTVLQSKNNVSEPTLESSMDFKDNYSGSSDTKMKRKVLNRKETEIKSQLPNEPYNNLYRDTSADQGDTSKNVKYFRETNGESWKVVEIKDPRETRSYRHEDDGVRVNYSSPSSRRNSYYGEGIPFYPRIAAKYHKYKVDQRSVTPSSP</sequence>
<protein>
    <recommendedName>
        <fullName evidence="4">TRP C-terminal domain-containing protein</fullName>
    </recommendedName>
</protein>
<keyword evidence="1" id="KW-0812">Transmembrane</keyword>
<comment type="caution">
    <text evidence="2">The sequence shown here is derived from an EMBL/GenBank/DDBJ whole genome shotgun (WGS) entry which is preliminary data.</text>
</comment>
<feature type="transmembrane region" description="Helical" evidence="1">
    <location>
        <begin position="335"/>
        <end position="356"/>
    </location>
</feature>
<keyword evidence="3" id="KW-1185">Reference proteome</keyword>
<feature type="transmembrane region" description="Helical" evidence="1">
    <location>
        <begin position="186"/>
        <end position="211"/>
    </location>
</feature>
<feature type="transmembrane region" description="Helical" evidence="1">
    <location>
        <begin position="303"/>
        <end position="323"/>
    </location>
</feature>